<comment type="caution">
    <text evidence="5">The sequence shown here is derived from an EMBL/GenBank/DDBJ whole genome shotgun (WGS) entry which is preliminary data.</text>
</comment>
<evidence type="ECO:0000313" key="6">
    <source>
        <dbReference type="Proteomes" id="UP000319148"/>
    </source>
</evidence>
<keyword evidence="4" id="KW-1133">Transmembrane helix</keyword>
<keyword evidence="2 3" id="KW-0802">TPR repeat</keyword>
<dbReference type="PANTHER" id="PTHR45586">
    <property type="entry name" value="TPR REPEAT-CONTAINING PROTEIN PA4667"/>
    <property type="match status" value="1"/>
</dbReference>
<evidence type="ECO:0000256" key="1">
    <source>
        <dbReference type="ARBA" id="ARBA00022737"/>
    </source>
</evidence>
<keyword evidence="1" id="KW-0677">Repeat</keyword>
<evidence type="ECO:0000256" key="2">
    <source>
        <dbReference type="ARBA" id="ARBA00022803"/>
    </source>
</evidence>
<evidence type="ECO:0000313" key="5">
    <source>
        <dbReference type="EMBL" id="TPD61765.1"/>
    </source>
</evidence>
<protein>
    <submittedName>
        <fullName evidence="5">Uncharacterized protein</fullName>
    </submittedName>
</protein>
<dbReference type="OrthoDB" id="7810516at2"/>
<dbReference type="InterPro" id="IPR013105">
    <property type="entry name" value="TPR_2"/>
</dbReference>
<organism evidence="5 6">
    <name type="scientific">Emcibacter nanhaiensis</name>
    <dbReference type="NCBI Taxonomy" id="1505037"/>
    <lineage>
        <taxon>Bacteria</taxon>
        <taxon>Pseudomonadati</taxon>
        <taxon>Pseudomonadota</taxon>
        <taxon>Alphaproteobacteria</taxon>
        <taxon>Emcibacterales</taxon>
        <taxon>Emcibacteraceae</taxon>
        <taxon>Emcibacter</taxon>
    </lineage>
</organism>
<dbReference type="PROSITE" id="PS50005">
    <property type="entry name" value="TPR"/>
    <property type="match status" value="1"/>
</dbReference>
<feature type="repeat" description="TPR" evidence="3">
    <location>
        <begin position="211"/>
        <end position="244"/>
    </location>
</feature>
<dbReference type="Pfam" id="PF13181">
    <property type="entry name" value="TPR_8"/>
    <property type="match status" value="1"/>
</dbReference>
<dbReference type="RefSeq" id="WP_139939468.1">
    <property type="nucleotide sequence ID" value="NZ_JBHSYP010000003.1"/>
</dbReference>
<dbReference type="SUPFAM" id="SSF48452">
    <property type="entry name" value="TPR-like"/>
    <property type="match status" value="1"/>
</dbReference>
<dbReference type="Gene3D" id="1.25.40.10">
    <property type="entry name" value="Tetratricopeptide repeat domain"/>
    <property type="match status" value="2"/>
</dbReference>
<sequence length="377" mass="43235">MRDWSGLGAPLKLISRLIILTSLLVLAGCATFYGDKQSDKSAKITTEDLLSGRELFGAEAVSLTLPEDGVLEMSPEMRAFLDQKVPLIQSDYVTIRSILTSVVGSGGLNMDYNKSVTYTAREAFRKAEGNCLGFSYLIALMARERGLRATFQEVEIPPDWTPVDDRLIYANRHVNVRITSNEMKTTVVDIDRVNVKPYYKTELIGDQEAEGHYYSNLGAEYLDQGDMKNAFRYFAKAIRLAPGNSQFWSNLGVFYRLNEKYNYAERAYFIALARKRDNYSALNNLHILYDLMGEPEKAAYFEKVARDYQMKNPYYRYYMAKEAYEEGNYDVALSHLREIINRKIQEPRFYTLMADTYAALGEEEKAAETLEKKQQIR</sequence>
<evidence type="ECO:0000256" key="4">
    <source>
        <dbReference type="SAM" id="Phobius"/>
    </source>
</evidence>
<keyword evidence="4" id="KW-0472">Membrane</keyword>
<evidence type="ECO:0000256" key="3">
    <source>
        <dbReference type="PROSITE-ProRule" id="PRU00339"/>
    </source>
</evidence>
<gene>
    <name evidence="5" type="ORF">FIV46_06035</name>
</gene>
<dbReference type="PANTHER" id="PTHR45586:SF1">
    <property type="entry name" value="LIPOPOLYSACCHARIDE ASSEMBLY PROTEIN B"/>
    <property type="match status" value="1"/>
</dbReference>
<reference evidence="6" key="1">
    <citation type="submission" date="2019-06" db="EMBL/GenBank/DDBJ databases">
        <title>The complete genome of Emcibacter congregatus ZYLT.</title>
        <authorList>
            <person name="Zhao Z."/>
        </authorList>
    </citation>
    <scope>NUCLEOTIDE SEQUENCE [LARGE SCALE GENOMIC DNA]</scope>
    <source>
        <strain evidence="6">MCCC 1A06723</strain>
    </source>
</reference>
<keyword evidence="6" id="KW-1185">Reference proteome</keyword>
<dbReference type="Proteomes" id="UP000319148">
    <property type="component" value="Unassembled WGS sequence"/>
</dbReference>
<dbReference type="InterPro" id="IPR019734">
    <property type="entry name" value="TPR_rpt"/>
</dbReference>
<dbReference type="Pfam" id="PF07719">
    <property type="entry name" value="TPR_2"/>
    <property type="match status" value="1"/>
</dbReference>
<accession>A0A501PNA0</accession>
<dbReference type="InterPro" id="IPR011990">
    <property type="entry name" value="TPR-like_helical_dom_sf"/>
</dbReference>
<feature type="transmembrane region" description="Helical" evidence="4">
    <location>
        <begin position="13"/>
        <end position="33"/>
    </location>
</feature>
<dbReference type="AlphaFoldDB" id="A0A501PNA0"/>
<dbReference type="SMART" id="SM00028">
    <property type="entry name" value="TPR"/>
    <property type="match status" value="3"/>
</dbReference>
<dbReference type="InterPro" id="IPR051012">
    <property type="entry name" value="CellSynth/LPSAsmb/PSIAsmb"/>
</dbReference>
<dbReference type="EMBL" id="VFIY01000005">
    <property type="protein sequence ID" value="TPD61765.1"/>
    <property type="molecule type" value="Genomic_DNA"/>
</dbReference>
<proteinExistence type="predicted"/>
<keyword evidence="4" id="KW-0812">Transmembrane</keyword>
<dbReference type="PROSITE" id="PS50293">
    <property type="entry name" value="TPR_REGION"/>
    <property type="match status" value="1"/>
</dbReference>
<dbReference type="PROSITE" id="PS51257">
    <property type="entry name" value="PROKAR_LIPOPROTEIN"/>
    <property type="match status" value="1"/>
</dbReference>
<name>A0A501PNA0_9PROT</name>